<keyword evidence="1" id="KW-1133">Transmembrane helix</keyword>
<accession>A0A3G6RTH5</accession>
<dbReference type="Proteomes" id="UP000279972">
    <property type="component" value="Chromosome"/>
</dbReference>
<evidence type="ECO:0000256" key="1">
    <source>
        <dbReference type="SAM" id="Phobius"/>
    </source>
</evidence>
<dbReference type="AlphaFoldDB" id="A0A3G6RTH5"/>
<dbReference type="Proteomes" id="UP000236262">
    <property type="component" value="Unassembled WGS sequence"/>
</dbReference>
<proteinExistence type="predicted"/>
<feature type="transmembrane region" description="Helical" evidence="1">
    <location>
        <begin position="12"/>
        <end position="30"/>
    </location>
</feature>
<keyword evidence="1" id="KW-0472">Membrane</keyword>
<organism evidence="3 4">
    <name type="scientific">Chryseobacterium lactis</name>
    <dbReference type="NCBI Taxonomy" id="1241981"/>
    <lineage>
        <taxon>Bacteria</taxon>
        <taxon>Pseudomonadati</taxon>
        <taxon>Bacteroidota</taxon>
        <taxon>Flavobacteriia</taxon>
        <taxon>Flavobacteriales</taxon>
        <taxon>Weeksellaceae</taxon>
        <taxon>Chryseobacterium group</taxon>
        <taxon>Chryseobacterium</taxon>
    </lineage>
</organism>
<evidence type="ECO:0000313" key="5">
    <source>
        <dbReference type="Proteomes" id="UP000279972"/>
    </source>
</evidence>
<reference evidence="3 4" key="1">
    <citation type="submission" date="2018-01" db="EMBL/GenBank/DDBJ databases">
        <title>Draft genome sequences of Chryseobacterium lactis NCTC11390, Chryseobacterium oncorhynchi 701B-08, and Chryseobacterium viscerum 687B-08.</title>
        <authorList>
            <person name="Jeong J.-J."/>
            <person name="Lee Y.J."/>
            <person name="Park B."/>
            <person name="Choi I.-G."/>
            <person name="Kim K.D."/>
        </authorList>
    </citation>
    <scope>NUCLEOTIDE SEQUENCE [LARGE SCALE GENOMIC DNA]</scope>
    <source>
        <strain evidence="3 4">NCTC11390</strain>
    </source>
</reference>
<reference evidence="2 5" key="2">
    <citation type="submission" date="2018-11" db="EMBL/GenBank/DDBJ databases">
        <title>Proposal to divide the Flavobacteriaceae and reorganize its genera based on Amino Acid Identity values calculated from whole genome sequences.</title>
        <authorList>
            <person name="Nicholson A.C."/>
            <person name="Gulvik C.A."/>
            <person name="Whitney A.M."/>
            <person name="Humrighouse B.W."/>
            <person name="Bell M."/>
            <person name="Holmes B."/>
            <person name="Steigerwalt A.G."/>
            <person name="Villarma A."/>
            <person name="Sheth M."/>
            <person name="Batra D."/>
            <person name="Pryor J."/>
            <person name="Bernardet J.-F."/>
            <person name="Hugo C."/>
            <person name="Kampfer P."/>
            <person name="Newman J."/>
            <person name="McQuiston J.R."/>
        </authorList>
    </citation>
    <scope>NUCLEOTIDE SEQUENCE [LARGE SCALE GENOMIC DNA]</scope>
    <source>
        <strain evidence="2 5">KC_1864</strain>
    </source>
</reference>
<evidence type="ECO:0000313" key="4">
    <source>
        <dbReference type="Proteomes" id="UP000236262"/>
    </source>
</evidence>
<gene>
    <name evidence="3" type="ORF">C1637_06050</name>
    <name evidence="2" type="ORF">EG342_22020</name>
</gene>
<dbReference type="EMBL" id="PPEH01000002">
    <property type="protein sequence ID" value="PNW14521.1"/>
    <property type="molecule type" value="Genomic_DNA"/>
</dbReference>
<dbReference type="EMBL" id="CP033924">
    <property type="protein sequence ID" value="AZA84402.1"/>
    <property type="molecule type" value="Genomic_DNA"/>
</dbReference>
<evidence type="ECO:0000313" key="2">
    <source>
        <dbReference type="EMBL" id="AZA84402.1"/>
    </source>
</evidence>
<evidence type="ECO:0000313" key="3">
    <source>
        <dbReference type="EMBL" id="PNW14521.1"/>
    </source>
</evidence>
<dbReference type="RefSeq" id="WP_103289929.1">
    <property type="nucleotide sequence ID" value="NZ_CP033924.1"/>
</dbReference>
<dbReference type="KEGG" id="clac:EG342_22020"/>
<keyword evidence="5" id="KW-1185">Reference proteome</keyword>
<keyword evidence="1" id="KW-0812">Transmembrane</keyword>
<name>A0A3G6RTH5_CHRLC</name>
<protein>
    <submittedName>
        <fullName evidence="3">Uncharacterized protein</fullName>
    </submittedName>
</protein>
<sequence>MNYLYSIDKGVVLHQKIYIFSFLFAFFSLYSQRYNTQIYNTDNDLPQDSIKDITEDRFCFIGFTKENAIVRLDGLHFLDTRIFHLASSGLLIFMEIMKKTVFSLLEITEKLCSMQLLQMIERKIIIEWHEIKGTSFR</sequence>